<accession>A0A0C3CPW3</accession>
<gene>
    <name evidence="1" type="ORF">PILCRDRAFT_811009</name>
</gene>
<protein>
    <submittedName>
        <fullName evidence="1">Uncharacterized protein</fullName>
    </submittedName>
</protein>
<reference evidence="1 2" key="1">
    <citation type="submission" date="2014-04" db="EMBL/GenBank/DDBJ databases">
        <authorList>
            <consortium name="DOE Joint Genome Institute"/>
            <person name="Kuo A."/>
            <person name="Tarkka M."/>
            <person name="Buscot F."/>
            <person name="Kohler A."/>
            <person name="Nagy L.G."/>
            <person name="Floudas D."/>
            <person name="Copeland A."/>
            <person name="Barry K.W."/>
            <person name="Cichocki N."/>
            <person name="Veneault-Fourrey C."/>
            <person name="LaButti K."/>
            <person name="Lindquist E.A."/>
            <person name="Lipzen A."/>
            <person name="Lundell T."/>
            <person name="Morin E."/>
            <person name="Murat C."/>
            <person name="Sun H."/>
            <person name="Tunlid A."/>
            <person name="Henrissat B."/>
            <person name="Grigoriev I.V."/>
            <person name="Hibbett D.S."/>
            <person name="Martin F."/>
            <person name="Nordberg H.P."/>
            <person name="Cantor M.N."/>
            <person name="Hua S.X."/>
        </authorList>
    </citation>
    <scope>NUCLEOTIDE SEQUENCE [LARGE SCALE GENOMIC DNA]</scope>
    <source>
        <strain evidence="1 2">F 1598</strain>
    </source>
</reference>
<keyword evidence="2" id="KW-1185">Reference proteome</keyword>
<dbReference type="AlphaFoldDB" id="A0A0C3CPW3"/>
<proteinExistence type="predicted"/>
<organism evidence="1 2">
    <name type="scientific">Piloderma croceum (strain F 1598)</name>
    <dbReference type="NCBI Taxonomy" id="765440"/>
    <lineage>
        <taxon>Eukaryota</taxon>
        <taxon>Fungi</taxon>
        <taxon>Dikarya</taxon>
        <taxon>Basidiomycota</taxon>
        <taxon>Agaricomycotina</taxon>
        <taxon>Agaricomycetes</taxon>
        <taxon>Agaricomycetidae</taxon>
        <taxon>Atheliales</taxon>
        <taxon>Atheliaceae</taxon>
        <taxon>Piloderma</taxon>
    </lineage>
</organism>
<evidence type="ECO:0000313" key="1">
    <source>
        <dbReference type="EMBL" id="KIM91717.1"/>
    </source>
</evidence>
<dbReference type="HOGENOM" id="CLU_2723057_0_0_1"/>
<sequence>MKRRCQEVPKSIADRVKIYCAAPAILACTVFVDMTRHTRAAQLEIMEKSNKKCQEDLMRSTTPLANFLTRSP</sequence>
<dbReference type="InParanoid" id="A0A0C3CPW3"/>
<dbReference type="PROSITE" id="PS51257">
    <property type="entry name" value="PROKAR_LIPOPROTEIN"/>
    <property type="match status" value="1"/>
</dbReference>
<reference evidence="2" key="2">
    <citation type="submission" date="2015-01" db="EMBL/GenBank/DDBJ databases">
        <title>Evolutionary Origins and Diversification of the Mycorrhizal Mutualists.</title>
        <authorList>
            <consortium name="DOE Joint Genome Institute"/>
            <consortium name="Mycorrhizal Genomics Consortium"/>
            <person name="Kohler A."/>
            <person name="Kuo A."/>
            <person name="Nagy L.G."/>
            <person name="Floudas D."/>
            <person name="Copeland A."/>
            <person name="Barry K.W."/>
            <person name="Cichocki N."/>
            <person name="Veneault-Fourrey C."/>
            <person name="LaButti K."/>
            <person name="Lindquist E.A."/>
            <person name="Lipzen A."/>
            <person name="Lundell T."/>
            <person name="Morin E."/>
            <person name="Murat C."/>
            <person name="Riley R."/>
            <person name="Ohm R."/>
            <person name="Sun H."/>
            <person name="Tunlid A."/>
            <person name="Henrissat B."/>
            <person name="Grigoriev I.V."/>
            <person name="Hibbett D.S."/>
            <person name="Martin F."/>
        </authorList>
    </citation>
    <scope>NUCLEOTIDE SEQUENCE [LARGE SCALE GENOMIC DNA]</scope>
    <source>
        <strain evidence="2">F 1598</strain>
    </source>
</reference>
<dbReference type="EMBL" id="KN832971">
    <property type="protein sequence ID" value="KIM91717.1"/>
    <property type="molecule type" value="Genomic_DNA"/>
</dbReference>
<name>A0A0C3CPW3_PILCF</name>
<dbReference type="Proteomes" id="UP000054166">
    <property type="component" value="Unassembled WGS sequence"/>
</dbReference>
<evidence type="ECO:0000313" key="2">
    <source>
        <dbReference type="Proteomes" id="UP000054166"/>
    </source>
</evidence>